<proteinExistence type="predicted"/>
<comment type="caution">
    <text evidence="1">The sequence shown here is derived from an EMBL/GenBank/DDBJ whole genome shotgun (WGS) entry which is preliminary data.</text>
</comment>
<sequence length="88" mass="9116">MVIKNEKILISLSDVRLSDACTIQNASIDEAIDTGVAAGGCAGGRQAHAQVGLARVKKTESPELSLPARGGATRRRGCTACATFLFSL</sequence>
<evidence type="ECO:0000313" key="1">
    <source>
        <dbReference type="EMBL" id="OWR44194.1"/>
    </source>
</evidence>
<dbReference type="KEGG" id="dpl:KGM_202100"/>
<dbReference type="AlphaFoldDB" id="A0A212ERW8"/>
<dbReference type="InParanoid" id="A0A212ERW8"/>
<dbReference type="Proteomes" id="UP000007151">
    <property type="component" value="Unassembled WGS sequence"/>
</dbReference>
<evidence type="ECO:0000313" key="2">
    <source>
        <dbReference type="Proteomes" id="UP000007151"/>
    </source>
</evidence>
<dbReference type="EMBL" id="AGBW02012941">
    <property type="protein sequence ID" value="OWR44194.1"/>
    <property type="molecule type" value="Genomic_DNA"/>
</dbReference>
<protein>
    <submittedName>
        <fullName evidence="1">Uncharacterized protein</fullName>
    </submittedName>
</protein>
<name>A0A212ERW8_DANPL</name>
<keyword evidence="2" id="KW-1185">Reference proteome</keyword>
<reference evidence="1 2" key="1">
    <citation type="journal article" date="2011" name="Cell">
        <title>The monarch butterfly genome yields insights into long-distance migration.</title>
        <authorList>
            <person name="Zhan S."/>
            <person name="Merlin C."/>
            <person name="Boore J.L."/>
            <person name="Reppert S.M."/>
        </authorList>
    </citation>
    <scope>NUCLEOTIDE SEQUENCE [LARGE SCALE GENOMIC DNA]</scope>
    <source>
        <strain evidence="1">F-2</strain>
    </source>
</reference>
<accession>A0A212ERW8</accession>
<gene>
    <name evidence="1" type="ORF">KGM_202100</name>
</gene>
<organism evidence="1 2">
    <name type="scientific">Danaus plexippus plexippus</name>
    <dbReference type="NCBI Taxonomy" id="278856"/>
    <lineage>
        <taxon>Eukaryota</taxon>
        <taxon>Metazoa</taxon>
        <taxon>Ecdysozoa</taxon>
        <taxon>Arthropoda</taxon>
        <taxon>Hexapoda</taxon>
        <taxon>Insecta</taxon>
        <taxon>Pterygota</taxon>
        <taxon>Neoptera</taxon>
        <taxon>Endopterygota</taxon>
        <taxon>Lepidoptera</taxon>
        <taxon>Glossata</taxon>
        <taxon>Ditrysia</taxon>
        <taxon>Papilionoidea</taxon>
        <taxon>Nymphalidae</taxon>
        <taxon>Danainae</taxon>
        <taxon>Danaini</taxon>
        <taxon>Danaina</taxon>
        <taxon>Danaus</taxon>
        <taxon>Danaus</taxon>
    </lineage>
</organism>